<proteinExistence type="predicted"/>
<dbReference type="AlphaFoldDB" id="B7PLQ6"/>
<dbReference type="InParanoid" id="B7PLQ6"/>
<evidence type="ECO:0000313" key="3">
    <source>
        <dbReference type="Proteomes" id="UP000001555"/>
    </source>
</evidence>
<dbReference type="VEuPathDB" id="VectorBase:ISCP_017167"/>
<dbReference type="HOGENOM" id="CLU_2161119_0_0_1"/>
<evidence type="ECO:0000313" key="2">
    <source>
        <dbReference type="EnsemblMetazoa" id="ISCW005579-PA"/>
    </source>
</evidence>
<dbReference type="VEuPathDB" id="VectorBase:ISCW005579"/>
<dbReference type="EMBL" id="ABJB010572214">
    <property type="status" value="NOT_ANNOTATED_CDS"/>
    <property type="molecule type" value="Genomic_DNA"/>
</dbReference>
<organism>
    <name type="scientific">Ixodes scapularis</name>
    <name type="common">Black-legged tick</name>
    <name type="synonym">Deer tick</name>
    <dbReference type="NCBI Taxonomy" id="6945"/>
    <lineage>
        <taxon>Eukaryota</taxon>
        <taxon>Metazoa</taxon>
        <taxon>Ecdysozoa</taxon>
        <taxon>Arthropoda</taxon>
        <taxon>Chelicerata</taxon>
        <taxon>Arachnida</taxon>
        <taxon>Acari</taxon>
        <taxon>Parasitiformes</taxon>
        <taxon>Ixodida</taxon>
        <taxon>Ixodoidea</taxon>
        <taxon>Ixodidae</taxon>
        <taxon>Ixodinae</taxon>
        <taxon>Ixodes</taxon>
    </lineage>
</organism>
<accession>B7PLQ6</accession>
<reference evidence="2" key="2">
    <citation type="submission" date="2020-05" db="UniProtKB">
        <authorList>
            <consortium name="EnsemblMetazoa"/>
        </authorList>
    </citation>
    <scope>IDENTIFICATION</scope>
    <source>
        <strain evidence="2">wikel</strain>
    </source>
</reference>
<dbReference type="STRING" id="6945.B7PLQ6"/>
<sequence length="111" mass="12420">MNAAPHTLVYDNGADLAQQTLDLAIVLGENKTPISLLFDEHAEELSFPQIYLGQARKIASAYHTPFAKATSVIRRSYRHGVEPSQVLYRAMEIKCHTTVDKMVTFRAPIGY</sequence>
<dbReference type="PaxDb" id="6945-B7PLQ6"/>
<evidence type="ECO:0000313" key="1">
    <source>
        <dbReference type="EMBL" id="EEC07528.1"/>
    </source>
</evidence>
<reference evidence="1 3" key="1">
    <citation type="submission" date="2008-03" db="EMBL/GenBank/DDBJ databases">
        <title>Annotation of Ixodes scapularis.</title>
        <authorList>
            <consortium name="Ixodes scapularis Genome Project Consortium"/>
            <person name="Caler E."/>
            <person name="Hannick L.I."/>
            <person name="Bidwell S."/>
            <person name="Joardar V."/>
            <person name="Thiagarajan M."/>
            <person name="Amedeo P."/>
            <person name="Galinsky K.J."/>
            <person name="Schobel S."/>
            <person name="Inman J."/>
            <person name="Hostetler J."/>
            <person name="Miller J."/>
            <person name="Hammond M."/>
            <person name="Megy K."/>
            <person name="Lawson D."/>
            <person name="Kodira C."/>
            <person name="Sutton G."/>
            <person name="Meyer J."/>
            <person name="Hill C.A."/>
            <person name="Birren B."/>
            <person name="Nene V."/>
            <person name="Collins F."/>
            <person name="Alarcon-Chaidez F."/>
            <person name="Wikel S."/>
            <person name="Strausberg R."/>
        </authorList>
    </citation>
    <scope>NUCLEOTIDE SEQUENCE [LARGE SCALE GENOMIC DNA]</scope>
    <source>
        <strain evidence="3">Wikel</strain>
        <strain evidence="1">Wikel colony</strain>
    </source>
</reference>
<dbReference type="Proteomes" id="UP000001555">
    <property type="component" value="Unassembled WGS sequence"/>
</dbReference>
<dbReference type="VEuPathDB" id="VectorBase:ISCI005579"/>
<gene>
    <name evidence="1" type="ORF">IscW_ISCW005579</name>
</gene>
<dbReference type="EnsemblMetazoa" id="ISCW005579-RA">
    <property type="protein sequence ID" value="ISCW005579-PA"/>
    <property type="gene ID" value="ISCW005579"/>
</dbReference>
<protein>
    <submittedName>
        <fullName evidence="1 2">Uncharacterized protein</fullName>
    </submittedName>
</protein>
<dbReference type="OrthoDB" id="6141723at2759"/>
<dbReference type="EMBL" id="DS741976">
    <property type="protein sequence ID" value="EEC07528.1"/>
    <property type="molecule type" value="Genomic_DNA"/>
</dbReference>
<name>B7PLQ6_IXOSC</name>
<keyword evidence="3" id="KW-1185">Reference proteome</keyword>